<dbReference type="Proteomes" id="UP001630127">
    <property type="component" value="Unassembled WGS sequence"/>
</dbReference>
<keyword evidence="3" id="KW-1185">Reference proteome</keyword>
<name>A0ABD2YLB8_9GENT</name>
<reference evidence="2 3" key="1">
    <citation type="submission" date="2024-11" db="EMBL/GenBank/DDBJ databases">
        <title>A near-complete genome assembly of Cinchona calisaya.</title>
        <authorList>
            <person name="Lian D.C."/>
            <person name="Zhao X.W."/>
            <person name="Wei L."/>
        </authorList>
    </citation>
    <scope>NUCLEOTIDE SEQUENCE [LARGE SCALE GENOMIC DNA]</scope>
    <source>
        <tissue evidence="2">Nenye</tissue>
    </source>
</reference>
<keyword evidence="1" id="KW-0812">Transmembrane</keyword>
<evidence type="ECO:0000313" key="2">
    <source>
        <dbReference type="EMBL" id="KAL3506970.1"/>
    </source>
</evidence>
<gene>
    <name evidence="2" type="ORF">ACH5RR_032352</name>
</gene>
<dbReference type="AlphaFoldDB" id="A0ABD2YLB8"/>
<keyword evidence="1" id="KW-1133">Transmembrane helix</keyword>
<dbReference type="EMBL" id="JBJUIK010000013">
    <property type="protein sequence ID" value="KAL3506970.1"/>
    <property type="molecule type" value="Genomic_DNA"/>
</dbReference>
<keyword evidence="1" id="KW-0472">Membrane</keyword>
<sequence>MGIGRTVSDRCLYSIGFFFIFKSMFNVVINDIIIVPKLIQKKLMHGAINGHQYFQGQQNRLNKILCSLFSHIIANMQYARKLRKSEQLQSSWDFGPISYSWFS</sequence>
<protein>
    <submittedName>
        <fullName evidence="2">Uncharacterized protein</fullName>
    </submittedName>
</protein>
<comment type="caution">
    <text evidence="2">The sequence shown here is derived from an EMBL/GenBank/DDBJ whole genome shotgun (WGS) entry which is preliminary data.</text>
</comment>
<evidence type="ECO:0000313" key="3">
    <source>
        <dbReference type="Proteomes" id="UP001630127"/>
    </source>
</evidence>
<proteinExistence type="predicted"/>
<organism evidence="2 3">
    <name type="scientific">Cinchona calisaya</name>
    <dbReference type="NCBI Taxonomy" id="153742"/>
    <lineage>
        <taxon>Eukaryota</taxon>
        <taxon>Viridiplantae</taxon>
        <taxon>Streptophyta</taxon>
        <taxon>Embryophyta</taxon>
        <taxon>Tracheophyta</taxon>
        <taxon>Spermatophyta</taxon>
        <taxon>Magnoliopsida</taxon>
        <taxon>eudicotyledons</taxon>
        <taxon>Gunneridae</taxon>
        <taxon>Pentapetalae</taxon>
        <taxon>asterids</taxon>
        <taxon>lamiids</taxon>
        <taxon>Gentianales</taxon>
        <taxon>Rubiaceae</taxon>
        <taxon>Cinchonoideae</taxon>
        <taxon>Cinchoneae</taxon>
        <taxon>Cinchona</taxon>
    </lineage>
</organism>
<evidence type="ECO:0000256" key="1">
    <source>
        <dbReference type="SAM" id="Phobius"/>
    </source>
</evidence>
<feature type="transmembrane region" description="Helical" evidence="1">
    <location>
        <begin position="12"/>
        <end position="35"/>
    </location>
</feature>
<accession>A0ABD2YLB8</accession>